<feature type="domain" description="LysM" evidence="4">
    <location>
        <begin position="37"/>
        <end position="81"/>
    </location>
</feature>
<evidence type="ECO:0000256" key="3">
    <source>
        <dbReference type="SAM" id="MobiDB-lite"/>
    </source>
</evidence>
<dbReference type="NCBIfam" id="TIGR02516">
    <property type="entry name" value="type_III_yscC"/>
    <property type="match status" value="1"/>
</dbReference>
<dbReference type="CDD" id="cd00118">
    <property type="entry name" value="LysM"/>
    <property type="match status" value="1"/>
</dbReference>
<dbReference type="GO" id="GO:0009279">
    <property type="term" value="C:cell outer membrane"/>
    <property type="evidence" value="ECO:0007669"/>
    <property type="project" value="UniProtKB-SubCell"/>
</dbReference>
<feature type="region of interest" description="Disordered" evidence="3">
    <location>
        <begin position="430"/>
        <end position="463"/>
    </location>
</feature>
<dbReference type="InterPro" id="IPR004846">
    <property type="entry name" value="T2SS/T3SS_dom"/>
</dbReference>
<dbReference type="Pfam" id="PF01476">
    <property type="entry name" value="LysM"/>
    <property type="match status" value="1"/>
</dbReference>
<dbReference type="InterPro" id="IPR036779">
    <property type="entry name" value="LysM_dom_sf"/>
</dbReference>
<dbReference type="GO" id="GO:0015627">
    <property type="term" value="C:type II protein secretion system complex"/>
    <property type="evidence" value="ECO:0007669"/>
    <property type="project" value="TreeGrafter"/>
</dbReference>
<dbReference type="PANTHER" id="PTHR30332:SF5">
    <property type="entry name" value="SPI-1 TYPE 3 SECRETION SYSTEM SECRETIN"/>
    <property type="match status" value="1"/>
</dbReference>
<dbReference type="InterPro" id="IPR003522">
    <property type="entry name" value="T3SS_OM_pore_YscC"/>
</dbReference>
<dbReference type="SUPFAM" id="SSF54106">
    <property type="entry name" value="LysM domain"/>
    <property type="match status" value="1"/>
</dbReference>
<dbReference type="PANTHER" id="PTHR30332">
    <property type="entry name" value="PROBABLE GENERAL SECRETION PATHWAY PROTEIN D"/>
    <property type="match status" value="1"/>
</dbReference>
<dbReference type="Pfam" id="PF03958">
    <property type="entry name" value="Secretin_N"/>
    <property type="match status" value="2"/>
</dbReference>
<dbReference type="PROSITE" id="PS51782">
    <property type="entry name" value="LYSM"/>
    <property type="match status" value="1"/>
</dbReference>
<sequence length="752" mass="82545">MFFLRMATFCAGVLFTLGSPVRALADTGWPSSSVNTCIHTVRSGETLSIIARNYGLERNELLAVNPISNPNRLQVGQELSLPSEDGICAGVDPVLATNPFSSQAYETFEITPPQTTPENNNFLNDFSHPQAASDALSLNDFSIKDFPENLPQGGLDSAPDYNFLVQPPVAEPVKAPVFAIAKPAMEQPKENEDDFSDYMCKAAVAESPDVLAENKTESDDEIDDGASPALNGLSDRPYAYYASSEALTDVLKNFAGSYYVPLIMAEGVNGEVNGKIGPMTPIDFLDHMANIYGFMWYFDGHSLFVYNSDATQQSIISLNYLTTDQLRQTLKKTGIWDGRFFWKAQPKEGMVVVSGPPRYVEMVSNMATLLDEKEGTRQKSQLTVCTFRLKYAWATDKSFSIRGEQVIIPGVATLLQNIISGGGVADISRSELPQSSIEPAKSATRSKRNQKNQKDDKTKEQLNDGADAEAIFINADPRMNAVIIHDLTSKMPMYGELVKSLDKPSSQIEINVSIIEVSASHVTALGVDWHKTERNNSIVSLSFNEPNPSEESPDYFPYTTILSADIKGFQASLNLLASKGKAKIMSRPSVLTLDNLEAVLDNSSTTYVQVQSNEDAQLFPVTSGTMVQVTPRIVNEKIGRTIHMSINIQDGSDENPASQEREAITTKVTNSSINTQAIVHENESLLVGGFYKEIESNSSGRIPGLSKLPLIGHLFKSDTKQFDKVVKMFLISPRIVDSIAHRQLSRFNPVNP</sequence>
<dbReference type="InterPro" id="IPR038591">
    <property type="entry name" value="NolW-like_sf"/>
</dbReference>
<evidence type="ECO:0000259" key="4">
    <source>
        <dbReference type="PROSITE" id="PS51782"/>
    </source>
</evidence>
<dbReference type="SMART" id="SM00257">
    <property type="entry name" value="LysM"/>
    <property type="match status" value="1"/>
</dbReference>
<dbReference type="PRINTS" id="PR01337">
    <property type="entry name" value="TYPE3OMGPROT"/>
</dbReference>
<reference evidence="5" key="1">
    <citation type="journal article" date="2017" name="Appl. Environ. Microbiol.">
        <title>Molecular characterization of an Endozoicomonas-like organism causing infection in king scallop Pecten maximus L.</title>
        <authorList>
            <person name="Cano I."/>
            <person name="van Aerle R."/>
            <person name="Ross S."/>
            <person name="Verner-Jeffreys D.W."/>
            <person name="Paley R.K."/>
            <person name="Rimmer G."/>
            <person name="Ryder D."/>
            <person name="Hooper P."/>
            <person name="Stone D."/>
            <person name="Feist S.W."/>
        </authorList>
    </citation>
    <scope>NUCLEOTIDE SEQUENCE</scope>
</reference>
<feature type="compositionally biased region" description="Basic and acidic residues" evidence="3">
    <location>
        <begin position="452"/>
        <end position="462"/>
    </location>
</feature>
<proteinExistence type="predicted"/>
<dbReference type="GO" id="GO:0009306">
    <property type="term" value="P:protein secretion"/>
    <property type="evidence" value="ECO:0007669"/>
    <property type="project" value="InterPro"/>
</dbReference>
<gene>
    <name evidence="5" type="primary">spiA</name>
    <name evidence="5" type="ORF">CI610_00086</name>
</gene>
<name>A0A2H9TCV6_9ZZZZ</name>
<organism evidence="5">
    <name type="scientific">invertebrate metagenome</name>
    <dbReference type="NCBI Taxonomy" id="1711999"/>
    <lineage>
        <taxon>unclassified sequences</taxon>
        <taxon>metagenomes</taxon>
        <taxon>organismal metagenomes</taxon>
    </lineage>
</organism>
<dbReference type="InterPro" id="IPR018392">
    <property type="entry name" value="LysM"/>
</dbReference>
<dbReference type="InterPro" id="IPR005644">
    <property type="entry name" value="NolW-like"/>
</dbReference>
<evidence type="ECO:0000256" key="1">
    <source>
        <dbReference type="ARBA" id="ARBA00004442"/>
    </source>
</evidence>
<dbReference type="Pfam" id="PF00263">
    <property type="entry name" value="Secretin"/>
    <property type="match status" value="1"/>
</dbReference>
<dbReference type="InterPro" id="IPR050810">
    <property type="entry name" value="Bact_Secretion_Sys_Channel"/>
</dbReference>
<protein>
    <submittedName>
        <fullName evidence="5">Type III secretion system outer membrane protein SpiA</fullName>
    </submittedName>
</protein>
<comment type="subcellular location">
    <subcellularLocation>
        <location evidence="1">Cell outer membrane</location>
    </subcellularLocation>
</comment>
<evidence type="ECO:0000313" key="5">
    <source>
        <dbReference type="EMBL" id="PJE80928.1"/>
    </source>
</evidence>
<accession>A0A2H9TCV6</accession>
<dbReference type="Gene3D" id="3.55.50.30">
    <property type="match status" value="1"/>
</dbReference>
<keyword evidence="2" id="KW-0732">Signal</keyword>
<dbReference type="Gene3D" id="3.10.350.10">
    <property type="entry name" value="LysM domain"/>
    <property type="match status" value="1"/>
</dbReference>
<dbReference type="EMBL" id="NSIT01000002">
    <property type="protein sequence ID" value="PJE80928.1"/>
    <property type="molecule type" value="Genomic_DNA"/>
</dbReference>
<evidence type="ECO:0000256" key="2">
    <source>
        <dbReference type="ARBA" id="ARBA00022729"/>
    </source>
</evidence>
<dbReference type="AlphaFoldDB" id="A0A2H9TCV6"/>
<dbReference type="Gene3D" id="3.30.1370.120">
    <property type="match status" value="2"/>
</dbReference>
<comment type="caution">
    <text evidence="5">The sequence shown here is derived from an EMBL/GenBank/DDBJ whole genome shotgun (WGS) entry which is preliminary data.</text>
</comment>